<dbReference type="GO" id="GO:0003713">
    <property type="term" value="F:transcription coactivator activity"/>
    <property type="evidence" value="ECO:0007669"/>
    <property type="project" value="TreeGrafter"/>
</dbReference>
<dbReference type="EMBL" id="UYSU01043123">
    <property type="protein sequence ID" value="VDM04186.1"/>
    <property type="molecule type" value="Genomic_DNA"/>
</dbReference>
<keyword evidence="8" id="KW-1185">Reference proteome</keyword>
<evidence type="ECO:0000256" key="3">
    <source>
        <dbReference type="ARBA" id="ARBA00022490"/>
    </source>
</evidence>
<reference evidence="7 8" key="2">
    <citation type="submission" date="2018-11" db="EMBL/GenBank/DDBJ databases">
        <authorList>
            <consortium name="Pathogen Informatics"/>
        </authorList>
    </citation>
    <scope>NUCLEOTIDE SEQUENCE [LARGE SCALE GENOMIC DNA]</scope>
    <source>
        <strain evidence="7 8">NST_G2</strain>
    </source>
</reference>
<dbReference type="InterPro" id="IPR001202">
    <property type="entry name" value="WW_dom"/>
</dbReference>
<evidence type="ECO:0000256" key="2">
    <source>
        <dbReference type="ARBA" id="ARBA00004496"/>
    </source>
</evidence>
<evidence type="ECO:0000256" key="5">
    <source>
        <dbReference type="SAM" id="MobiDB-lite"/>
    </source>
</evidence>
<accession>A0A183TMV2</accession>
<dbReference type="CDD" id="cd00201">
    <property type="entry name" value="WW"/>
    <property type="match status" value="2"/>
</dbReference>
<dbReference type="STRING" id="70667.A0A183TMV2"/>
<feature type="region of interest" description="Disordered" evidence="5">
    <location>
        <begin position="1"/>
        <end position="59"/>
    </location>
</feature>
<dbReference type="PANTHER" id="PTHR17616:SF8">
    <property type="entry name" value="TRANSCRIPTIONAL COACTIVATOR YORKIE"/>
    <property type="match status" value="1"/>
</dbReference>
<dbReference type="OrthoDB" id="2020426at2759"/>
<evidence type="ECO:0000313" key="8">
    <source>
        <dbReference type="Proteomes" id="UP000275846"/>
    </source>
</evidence>
<dbReference type="Pfam" id="PF00397">
    <property type="entry name" value="WW"/>
    <property type="match status" value="2"/>
</dbReference>
<dbReference type="GO" id="GO:0005737">
    <property type="term" value="C:cytoplasm"/>
    <property type="evidence" value="ECO:0007669"/>
    <property type="project" value="UniProtKB-SubCell"/>
</dbReference>
<dbReference type="GO" id="GO:0005634">
    <property type="term" value="C:nucleus"/>
    <property type="evidence" value="ECO:0007669"/>
    <property type="project" value="UniProtKB-SubCell"/>
</dbReference>
<organism evidence="9">
    <name type="scientific">Schistocephalus solidus</name>
    <name type="common">Tapeworm</name>
    <dbReference type="NCBI Taxonomy" id="70667"/>
    <lineage>
        <taxon>Eukaryota</taxon>
        <taxon>Metazoa</taxon>
        <taxon>Spiralia</taxon>
        <taxon>Lophotrochozoa</taxon>
        <taxon>Platyhelminthes</taxon>
        <taxon>Cestoda</taxon>
        <taxon>Eucestoda</taxon>
        <taxon>Diphyllobothriidea</taxon>
        <taxon>Diphyllobothriidae</taxon>
        <taxon>Schistocephalus</taxon>
    </lineage>
</organism>
<protein>
    <submittedName>
        <fullName evidence="9">WW domain-containing protein</fullName>
    </submittedName>
</protein>
<dbReference type="PROSITE" id="PS50020">
    <property type="entry name" value="WW_DOMAIN_2"/>
    <property type="match status" value="2"/>
</dbReference>
<dbReference type="AlphaFoldDB" id="A0A183TMV2"/>
<dbReference type="GO" id="GO:0045944">
    <property type="term" value="P:positive regulation of transcription by RNA polymerase II"/>
    <property type="evidence" value="ECO:0007669"/>
    <property type="project" value="TreeGrafter"/>
</dbReference>
<evidence type="ECO:0000256" key="4">
    <source>
        <dbReference type="ARBA" id="ARBA00023242"/>
    </source>
</evidence>
<name>A0A183TMV2_SCHSO</name>
<evidence type="ECO:0000313" key="7">
    <source>
        <dbReference type="EMBL" id="VDM04186.1"/>
    </source>
</evidence>
<dbReference type="Proteomes" id="UP000275846">
    <property type="component" value="Unassembled WGS sequence"/>
</dbReference>
<evidence type="ECO:0000256" key="1">
    <source>
        <dbReference type="ARBA" id="ARBA00004123"/>
    </source>
</evidence>
<evidence type="ECO:0000313" key="9">
    <source>
        <dbReference type="WBParaSite" id="SSLN_0001847501-mRNA-1"/>
    </source>
</evidence>
<dbReference type="GO" id="GO:0035329">
    <property type="term" value="P:hippo signaling"/>
    <property type="evidence" value="ECO:0007669"/>
    <property type="project" value="TreeGrafter"/>
</dbReference>
<dbReference type="InterPro" id="IPR051583">
    <property type="entry name" value="YAP1"/>
</dbReference>
<feature type="compositionally biased region" description="Basic and acidic residues" evidence="5">
    <location>
        <begin position="12"/>
        <end position="41"/>
    </location>
</feature>
<feature type="domain" description="WW" evidence="6">
    <location>
        <begin position="154"/>
        <end position="187"/>
    </location>
</feature>
<evidence type="ECO:0000259" key="6">
    <source>
        <dbReference type="PROSITE" id="PS50020"/>
    </source>
</evidence>
<reference evidence="9" key="1">
    <citation type="submission" date="2016-06" db="UniProtKB">
        <authorList>
            <consortium name="WormBaseParasite"/>
        </authorList>
    </citation>
    <scope>IDENTIFICATION</scope>
</reference>
<keyword evidence="3" id="KW-0963">Cytoplasm</keyword>
<dbReference type="PROSITE" id="PS01159">
    <property type="entry name" value="WW_DOMAIN_1"/>
    <property type="match status" value="1"/>
</dbReference>
<comment type="subcellular location">
    <subcellularLocation>
        <location evidence="2">Cytoplasm</location>
    </subcellularLocation>
    <subcellularLocation>
        <location evidence="1">Nucleus</location>
    </subcellularLocation>
</comment>
<dbReference type="PANTHER" id="PTHR17616">
    <property type="entry name" value="YES-ASSOCIATED PROTEIN YAP1 FAMILY MEMBER"/>
    <property type="match status" value="1"/>
</dbReference>
<keyword evidence="4" id="KW-0539">Nucleus</keyword>
<gene>
    <name evidence="7" type="ORF">SSLN_LOCUS17800</name>
</gene>
<dbReference type="SMART" id="SM00456">
    <property type="entry name" value="WW"/>
    <property type="match status" value="2"/>
</dbReference>
<dbReference type="SUPFAM" id="SSF51045">
    <property type="entry name" value="WW domain"/>
    <property type="match status" value="2"/>
</dbReference>
<sequence length="231" mass="26481">NPAVRSFLAPDRSGRWDEDRRQRSPSRTEGDIRKKPSDCSFRHRLPKASNRLGDDHSSKNVGIVSPTTAVAAAAASSGVSARLAQLHSADLEATHITNESGCGDDDAHETALQTSIMPENEPLPDGWDERIDQNGRTYYVDHINRRTQWDRPLSRLPDGWEQRTDVNGRVYYLDHVHQRTTWYSPLSMRKRREFLVAIYRDEACINRHISMDANYKFLKVKWKRKQPLSTG</sequence>
<dbReference type="WBParaSite" id="SSLN_0001847501-mRNA-1">
    <property type="protein sequence ID" value="SSLN_0001847501-mRNA-1"/>
    <property type="gene ID" value="SSLN_0001847501"/>
</dbReference>
<feature type="domain" description="WW" evidence="6">
    <location>
        <begin position="121"/>
        <end position="154"/>
    </location>
</feature>
<proteinExistence type="predicted"/>
<dbReference type="InterPro" id="IPR036020">
    <property type="entry name" value="WW_dom_sf"/>
</dbReference>
<dbReference type="Gene3D" id="2.20.70.10">
    <property type="match status" value="2"/>
</dbReference>